<dbReference type="RefSeq" id="WP_390228650.1">
    <property type="nucleotide sequence ID" value="NZ_JBHSCN010000005.1"/>
</dbReference>
<evidence type="ECO:0000256" key="4">
    <source>
        <dbReference type="ARBA" id="ARBA00023136"/>
    </source>
</evidence>
<evidence type="ECO:0000259" key="6">
    <source>
        <dbReference type="Pfam" id="PF06271"/>
    </source>
</evidence>
<feature type="transmembrane region" description="Helical" evidence="5">
    <location>
        <begin position="123"/>
        <end position="148"/>
    </location>
</feature>
<feature type="domain" description="RDD" evidence="6">
    <location>
        <begin position="34"/>
        <end position="161"/>
    </location>
</feature>
<evidence type="ECO:0000256" key="1">
    <source>
        <dbReference type="ARBA" id="ARBA00004141"/>
    </source>
</evidence>
<protein>
    <submittedName>
        <fullName evidence="7">RDD family protein</fullName>
    </submittedName>
</protein>
<dbReference type="Pfam" id="PF06271">
    <property type="entry name" value="RDD"/>
    <property type="match status" value="1"/>
</dbReference>
<dbReference type="EMBL" id="JBHSCN010000005">
    <property type="protein sequence ID" value="MFC4243566.1"/>
    <property type="molecule type" value="Genomic_DNA"/>
</dbReference>
<proteinExistence type="predicted"/>
<evidence type="ECO:0000313" key="8">
    <source>
        <dbReference type="Proteomes" id="UP001595900"/>
    </source>
</evidence>
<accession>A0ABV8Q573</accession>
<gene>
    <name evidence="7" type="ORF">ACFOYW_09280</name>
</gene>
<comment type="subcellular location">
    <subcellularLocation>
        <location evidence="1">Membrane</location>
        <topology evidence="1">Multi-pass membrane protein</topology>
    </subcellularLocation>
</comment>
<feature type="transmembrane region" description="Helical" evidence="5">
    <location>
        <begin position="75"/>
        <end position="92"/>
    </location>
</feature>
<dbReference type="PANTHER" id="PTHR38480">
    <property type="entry name" value="SLR0254 PROTEIN"/>
    <property type="match status" value="1"/>
</dbReference>
<evidence type="ECO:0000313" key="7">
    <source>
        <dbReference type="EMBL" id="MFC4243566.1"/>
    </source>
</evidence>
<feature type="transmembrane region" description="Helical" evidence="5">
    <location>
        <begin position="47"/>
        <end position="68"/>
    </location>
</feature>
<name>A0ABV8Q573_9MICO</name>
<dbReference type="PANTHER" id="PTHR38480:SF1">
    <property type="entry name" value="SLR0254 PROTEIN"/>
    <property type="match status" value="1"/>
</dbReference>
<keyword evidence="4 5" id="KW-0472">Membrane</keyword>
<dbReference type="InterPro" id="IPR010432">
    <property type="entry name" value="RDD"/>
</dbReference>
<keyword evidence="3 5" id="KW-1133">Transmembrane helix</keyword>
<dbReference type="Proteomes" id="UP001595900">
    <property type="component" value="Unassembled WGS sequence"/>
</dbReference>
<keyword evidence="8" id="KW-1185">Reference proteome</keyword>
<evidence type="ECO:0000256" key="2">
    <source>
        <dbReference type="ARBA" id="ARBA00022692"/>
    </source>
</evidence>
<evidence type="ECO:0000256" key="3">
    <source>
        <dbReference type="ARBA" id="ARBA00022989"/>
    </source>
</evidence>
<keyword evidence="2 5" id="KW-0812">Transmembrane</keyword>
<organism evidence="7 8">
    <name type="scientific">Gryllotalpicola reticulitermitis</name>
    <dbReference type="NCBI Taxonomy" id="1184153"/>
    <lineage>
        <taxon>Bacteria</taxon>
        <taxon>Bacillati</taxon>
        <taxon>Actinomycetota</taxon>
        <taxon>Actinomycetes</taxon>
        <taxon>Micrococcales</taxon>
        <taxon>Microbacteriaceae</taxon>
        <taxon>Gryllotalpicola</taxon>
    </lineage>
</organism>
<evidence type="ECO:0000256" key="5">
    <source>
        <dbReference type="SAM" id="Phobius"/>
    </source>
</evidence>
<reference evidence="8" key="1">
    <citation type="journal article" date="2019" name="Int. J. Syst. Evol. Microbiol.">
        <title>The Global Catalogue of Microorganisms (GCM) 10K type strain sequencing project: providing services to taxonomists for standard genome sequencing and annotation.</title>
        <authorList>
            <consortium name="The Broad Institute Genomics Platform"/>
            <consortium name="The Broad Institute Genome Sequencing Center for Infectious Disease"/>
            <person name="Wu L."/>
            <person name="Ma J."/>
        </authorList>
    </citation>
    <scope>NUCLEOTIDE SEQUENCE [LARGE SCALE GENOMIC DNA]</scope>
    <source>
        <strain evidence="8">CGMCC 1.10363</strain>
    </source>
</reference>
<comment type="caution">
    <text evidence="7">The sequence shown here is derived from an EMBL/GenBank/DDBJ whole genome shotgun (WGS) entry which is preliminary data.</text>
</comment>
<sequence>MASQVTTVFSTAPELSPPDELVTGEAVALAVRPAGFLLRALSGVIDLAASVAVLAVLFLTVSVLAAHLDAAIQTALTVVVLAISVLGFPMAIELGMHGRSLGRLAIGARVVRDDGGAAGIRHAFIRALAGVVEIYATLGGLAVIVALLNGRSKRIGDLLAGTFAQHERVPALSATGVPLPPVLTGWAEIADVAALPDSLARRLSSFLEHQARLSPQARFGLLTQFTNETLPYVHPVPAVDALTFLCGVSAVRRERESRALEAEARRLAALTPTLARRPNAFPER</sequence>